<comment type="function">
    <text evidence="5">Plays a role in cell envelope biogenesis, maintenance of cell envelope integrity and membrane homeostasis.</text>
</comment>
<dbReference type="EMBL" id="JANWOI010000001">
    <property type="protein sequence ID" value="MDA5192718.1"/>
    <property type="molecule type" value="Genomic_DNA"/>
</dbReference>
<dbReference type="AlphaFoldDB" id="A0A9X3TVV5"/>
<sequence length="187" mass="20856">MQALIKLLIELGPLVTFFAVNSKFGIFAGTAAFMVATLIAMIAARLTAGRIPVMLWVSGAVVLIFGGATLIFENELFIKLKPTILYALFSGALFFGLWTRKPYLKIVMGSSFPTLSDEGWALMTRRWAWFFLTMAGLNEVVWRLTSTETWITSKIVLFLPLSFVFAMLQLPLIQRHTPADDSDKPAE</sequence>
<proteinExistence type="inferred from homology"/>
<dbReference type="Proteomes" id="UP001141619">
    <property type="component" value="Unassembled WGS sequence"/>
</dbReference>
<evidence type="ECO:0000313" key="6">
    <source>
        <dbReference type="EMBL" id="MDA5192718.1"/>
    </source>
</evidence>
<comment type="similarity">
    <text evidence="5">Belongs to the YciB family.</text>
</comment>
<feature type="transmembrane region" description="Helical" evidence="5">
    <location>
        <begin position="150"/>
        <end position="168"/>
    </location>
</feature>
<evidence type="ECO:0000256" key="4">
    <source>
        <dbReference type="ARBA" id="ARBA00023136"/>
    </source>
</evidence>
<feature type="transmembrane region" description="Helical" evidence="5">
    <location>
        <begin position="24"/>
        <end position="46"/>
    </location>
</feature>
<evidence type="ECO:0000256" key="5">
    <source>
        <dbReference type="HAMAP-Rule" id="MF_00189"/>
    </source>
</evidence>
<dbReference type="HAMAP" id="MF_00189">
    <property type="entry name" value="YciB"/>
    <property type="match status" value="1"/>
</dbReference>
<keyword evidence="5" id="KW-0997">Cell inner membrane</keyword>
<dbReference type="InterPro" id="IPR006008">
    <property type="entry name" value="YciB"/>
</dbReference>
<keyword evidence="1 5" id="KW-1003">Cell membrane</keyword>
<name>A0A9X3TVV5_9PROT</name>
<dbReference type="RefSeq" id="WP_274942422.1">
    <property type="nucleotide sequence ID" value="NZ_JANWOI010000001.1"/>
</dbReference>
<keyword evidence="4 5" id="KW-0472">Membrane</keyword>
<dbReference type="NCBIfam" id="NF001323">
    <property type="entry name" value="PRK00259.1-1"/>
    <property type="match status" value="1"/>
</dbReference>
<accession>A0A9X3TVV5</accession>
<gene>
    <name evidence="5" type="primary">yciB</name>
    <name evidence="6" type="ORF">NYP16_01940</name>
</gene>
<dbReference type="PANTHER" id="PTHR36917:SF1">
    <property type="entry name" value="INNER MEMBRANE-SPANNING PROTEIN YCIB"/>
    <property type="match status" value="1"/>
</dbReference>
<reference evidence="6" key="1">
    <citation type="submission" date="2022-08" db="EMBL/GenBank/DDBJ databases">
        <authorList>
            <person name="Vandamme P."/>
            <person name="Hettiarachchi A."/>
            <person name="Peeters C."/>
            <person name="Cnockaert M."/>
            <person name="Carlier A."/>
        </authorList>
    </citation>
    <scope>NUCLEOTIDE SEQUENCE</scope>
    <source>
        <strain evidence="6">LMG 31809</strain>
    </source>
</reference>
<evidence type="ECO:0000256" key="1">
    <source>
        <dbReference type="ARBA" id="ARBA00022475"/>
    </source>
</evidence>
<feature type="transmembrane region" description="Helical" evidence="5">
    <location>
        <begin position="84"/>
        <end position="100"/>
    </location>
</feature>
<comment type="caution">
    <text evidence="5">Lacks conserved residue(s) required for the propagation of feature annotation.</text>
</comment>
<evidence type="ECO:0000256" key="2">
    <source>
        <dbReference type="ARBA" id="ARBA00022692"/>
    </source>
</evidence>
<reference evidence="6" key="2">
    <citation type="journal article" date="2023" name="Syst. Appl. Microbiol.">
        <title>Govania unica gen. nov., sp. nov., a rare biosphere bacterium that represents a novel family in the class Alphaproteobacteria.</title>
        <authorList>
            <person name="Vandamme P."/>
            <person name="Peeters C."/>
            <person name="Hettiarachchi A."/>
            <person name="Cnockaert M."/>
            <person name="Carlier A."/>
        </authorList>
    </citation>
    <scope>NUCLEOTIDE SEQUENCE</scope>
    <source>
        <strain evidence="6">LMG 31809</strain>
    </source>
</reference>
<evidence type="ECO:0000256" key="3">
    <source>
        <dbReference type="ARBA" id="ARBA00022989"/>
    </source>
</evidence>
<keyword evidence="3 5" id="KW-1133">Transmembrane helix</keyword>
<comment type="subcellular location">
    <subcellularLocation>
        <location evidence="5">Cell inner membrane</location>
        <topology evidence="5">Multi-pass membrane protein</topology>
    </subcellularLocation>
</comment>
<protein>
    <recommendedName>
        <fullName evidence="5">Inner membrane-spanning protein YciB</fullName>
    </recommendedName>
</protein>
<comment type="caution">
    <text evidence="6">The sequence shown here is derived from an EMBL/GenBank/DDBJ whole genome shotgun (WGS) entry which is preliminary data.</text>
</comment>
<feature type="transmembrane region" description="Helical" evidence="5">
    <location>
        <begin position="53"/>
        <end position="72"/>
    </location>
</feature>
<dbReference type="GO" id="GO:0005886">
    <property type="term" value="C:plasma membrane"/>
    <property type="evidence" value="ECO:0007669"/>
    <property type="project" value="UniProtKB-SubCell"/>
</dbReference>
<organism evidence="6 7">
    <name type="scientific">Govanella unica</name>
    <dbReference type="NCBI Taxonomy" id="2975056"/>
    <lineage>
        <taxon>Bacteria</taxon>
        <taxon>Pseudomonadati</taxon>
        <taxon>Pseudomonadota</taxon>
        <taxon>Alphaproteobacteria</taxon>
        <taxon>Emcibacterales</taxon>
        <taxon>Govanellaceae</taxon>
        <taxon>Govanella</taxon>
    </lineage>
</organism>
<dbReference type="PANTHER" id="PTHR36917">
    <property type="entry name" value="INTRACELLULAR SEPTATION PROTEIN A-RELATED"/>
    <property type="match status" value="1"/>
</dbReference>
<keyword evidence="2 5" id="KW-0812">Transmembrane</keyword>
<evidence type="ECO:0000313" key="7">
    <source>
        <dbReference type="Proteomes" id="UP001141619"/>
    </source>
</evidence>
<dbReference type="Pfam" id="PF04279">
    <property type="entry name" value="IspA"/>
    <property type="match status" value="1"/>
</dbReference>
<keyword evidence="7" id="KW-1185">Reference proteome</keyword>